<dbReference type="InterPro" id="IPR058240">
    <property type="entry name" value="rSAM_sf"/>
</dbReference>
<dbReference type="GO" id="GO:0046872">
    <property type="term" value="F:metal ion binding"/>
    <property type="evidence" value="ECO:0007669"/>
    <property type="project" value="UniProtKB-KW"/>
</dbReference>
<gene>
    <name evidence="7" type="primary">hemN-3</name>
    <name evidence="8" type="ORF">GA0071312_1675</name>
    <name evidence="7" type="ORF">HLUCCO17_16980</name>
</gene>
<evidence type="ECO:0000256" key="5">
    <source>
        <dbReference type="ARBA" id="ARBA00023014"/>
    </source>
</evidence>
<dbReference type="GO" id="GO:0051539">
    <property type="term" value="F:4 iron, 4 sulfur cluster binding"/>
    <property type="evidence" value="ECO:0007669"/>
    <property type="project" value="TreeGrafter"/>
</dbReference>
<feature type="domain" description="Elp3/MiaA/NifB-like radical SAM core" evidence="6">
    <location>
        <begin position="55"/>
        <end position="278"/>
    </location>
</feature>
<dbReference type="SFLD" id="SFLDG01065">
    <property type="entry name" value="anaerobic_coproporphyrinogen-I"/>
    <property type="match status" value="1"/>
</dbReference>
<dbReference type="OrthoDB" id="9808022at2"/>
<dbReference type="PANTHER" id="PTHR13932">
    <property type="entry name" value="COPROPORPHYRINIGEN III OXIDASE"/>
    <property type="match status" value="1"/>
</dbReference>
<dbReference type="InterPro" id="IPR006638">
    <property type="entry name" value="Elp3/MiaA/NifB-like_rSAM"/>
</dbReference>
<name>A0A0P7ZVU4_9HYPH</name>
<dbReference type="Gene3D" id="3.20.20.70">
    <property type="entry name" value="Aldolase class I"/>
    <property type="match status" value="1"/>
</dbReference>
<comment type="cofactor">
    <cofactor evidence="1">
        <name>[4Fe-4S] cluster</name>
        <dbReference type="ChEBI" id="CHEBI:49883"/>
    </cofactor>
</comment>
<dbReference type="GO" id="GO:0006779">
    <property type="term" value="P:porphyrin-containing compound biosynthetic process"/>
    <property type="evidence" value="ECO:0007669"/>
    <property type="project" value="TreeGrafter"/>
</dbReference>
<protein>
    <submittedName>
        <fullName evidence="7">Oxygen-independent coproporphyrinogen III oxidase</fullName>
        <ecNumber evidence="7">1.3.99.22</ecNumber>
    </submittedName>
    <submittedName>
        <fullName evidence="8">Oxygen-independent coproporphyrinogen-3 oxidase</fullName>
    </submittedName>
</protein>
<keyword evidence="5" id="KW-0411">Iron-sulfur</keyword>
<dbReference type="InterPro" id="IPR034505">
    <property type="entry name" value="Coproporphyrinogen-III_oxidase"/>
</dbReference>
<evidence type="ECO:0000313" key="7">
    <source>
        <dbReference type="EMBL" id="KPQ08863.1"/>
    </source>
</evidence>
<dbReference type="EMBL" id="FMBM01000002">
    <property type="protein sequence ID" value="SCC80748.1"/>
    <property type="molecule type" value="Genomic_DNA"/>
</dbReference>
<evidence type="ECO:0000313" key="8">
    <source>
        <dbReference type="EMBL" id="SCC80748.1"/>
    </source>
</evidence>
<dbReference type="Pfam" id="PF04055">
    <property type="entry name" value="Radical_SAM"/>
    <property type="match status" value="1"/>
</dbReference>
<dbReference type="AlphaFoldDB" id="A0A0P7ZVU4"/>
<organism evidence="7 9">
    <name type="scientific">Saliniramus fredricksonii</name>
    <dbReference type="NCBI Taxonomy" id="1653334"/>
    <lineage>
        <taxon>Bacteria</taxon>
        <taxon>Pseudomonadati</taxon>
        <taxon>Pseudomonadota</taxon>
        <taxon>Alphaproteobacteria</taxon>
        <taxon>Hyphomicrobiales</taxon>
        <taxon>Salinarimonadaceae</taxon>
        <taxon>Saliniramus</taxon>
    </lineage>
</organism>
<reference evidence="8 10" key="2">
    <citation type="submission" date="2016-08" db="EMBL/GenBank/DDBJ databases">
        <authorList>
            <person name="Varghese N."/>
            <person name="Submissions Spin"/>
        </authorList>
    </citation>
    <scope>NUCLEOTIDE SEQUENCE [LARGE SCALE GENOMIC DNA]</scope>
    <source>
        <strain evidence="8 10">HL-109</strain>
    </source>
</reference>
<dbReference type="Proteomes" id="UP000182800">
    <property type="component" value="Unassembled WGS sequence"/>
</dbReference>
<keyword evidence="10" id="KW-1185">Reference proteome</keyword>
<dbReference type="RefSeq" id="WP_074444589.1">
    <property type="nucleotide sequence ID" value="NZ_FMBM01000002.1"/>
</dbReference>
<keyword evidence="4" id="KW-0408">Iron</keyword>
<evidence type="ECO:0000256" key="4">
    <source>
        <dbReference type="ARBA" id="ARBA00023004"/>
    </source>
</evidence>
<dbReference type="SMART" id="SM00729">
    <property type="entry name" value="Elp3"/>
    <property type="match status" value="1"/>
</dbReference>
<dbReference type="InterPro" id="IPR007197">
    <property type="entry name" value="rSAM"/>
</dbReference>
<dbReference type="EC" id="1.3.99.22" evidence="7"/>
<accession>A0A0P7ZVU4</accession>
<evidence type="ECO:0000256" key="1">
    <source>
        <dbReference type="ARBA" id="ARBA00001966"/>
    </source>
</evidence>
<evidence type="ECO:0000313" key="10">
    <source>
        <dbReference type="Proteomes" id="UP000182800"/>
    </source>
</evidence>
<sequence length="483" mass="54718">MKLTLQPSHLPGRAFDRQVPIFNIYYPFQWDAKSGDVFVDGVTALSQIDFSSVSSVALYFHFPFCETICNFCPFTRGKYQGHQIISDYLEAIIKEINLKSEQKNLRELAVRSIFVGGGTPSLLTADEIRQFGTALHEHFDLSLLREFAFECEVKSVTADKVAALREIGVTNARYGLQTFDPFWRDMFDLTASLDQIQAANELFNKMLPYSSFDILYGMNGQTTDAFLADLEKAAAMGNALVDVYPIDNVVTQIKLHRKLEAAGFTSKTADERFDMNRLLRAVMREHGFLPHNGHGYVRVDADELARNPAVTDTYTFDYHDHIYGHADTAVVGFGVNAISILPQTVLTNTGNRRKYIDDMHENGSVKTQISRHDRSIDASRPVVTRLAYHGVLEKNRVFWNEVPRECIQALHEFADAGLIRDAGDTWRITQDGWEWYVNMMYYAMPESQKSVLDAFIIHCLRQPGRVLTADQIEFVNSGHLAIA</sequence>
<proteinExistence type="predicted"/>
<dbReference type="STRING" id="1653334.GA0071312_1675"/>
<keyword evidence="3" id="KW-0479">Metal-binding</keyword>
<comment type="caution">
    <text evidence="7">The sequence shown here is derived from an EMBL/GenBank/DDBJ whole genome shotgun (WGS) entry which is preliminary data.</text>
</comment>
<dbReference type="EMBL" id="LJSX01000040">
    <property type="protein sequence ID" value="KPQ08863.1"/>
    <property type="molecule type" value="Genomic_DNA"/>
</dbReference>
<keyword evidence="7" id="KW-0560">Oxidoreductase</keyword>
<dbReference type="SUPFAM" id="SSF102114">
    <property type="entry name" value="Radical SAM enzymes"/>
    <property type="match status" value="1"/>
</dbReference>
<dbReference type="Proteomes" id="UP000050497">
    <property type="component" value="Unassembled WGS sequence"/>
</dbReference>
<evidence type="ECO:0000313" key="9">
    <source>
        <dbReference type="Proteomes" id="UP000050497"/>
    </source>
</evidence>
<keyword evidence="2" id="KW-0949">S-adenosyl-L-methionine</keyword>
<dbReference type="PATRIC" id="fig|1653334.4.peg.1361"/>
<dbReference type="InterPro" id="IPR013785">
    <property type="entry name" value="Aldolase_TIM"/>
</dbReference>
<dbReference type="GO" id="GO:0016491">
    <property type="term" value="F:oxidoreductase activity"/>
    <property type="evidence" value="ECO:0007669"/>
    <property type="project" value="UniProtKB-KW"/>
</dbReference>
<dbReference type="SFLD" id="SFLDS00029">
    <property type="entry name" value="Radical_SAM"/>
    <property type="match status" value="1"/>
</dbReference>
<dbReference type="PANTHER" id="PTHR13932:SF5">
    <property type="entry name" value="RADICAL S-ADENOSYL METHIONINE DOMAIN-CONTAINING PROTEIN 1, MITOCHONDRIAL"/>
    <property type="match status" value="1"/>
</dbReference>
<evidence type="ECO:0000256" key="3">
    <source>
        <dbReference type="ARBA" id="ARBA00022723"/>
    </source>
</evidence>
<evidence type="ECO:0000259" key="6">
    <source>
        <dbReference type="SMART" id="SM00729"/>
    </source>
</evidence>
<reference evidence="7 9" key="1">
    <citation type="submission" date="2015-09" db="EMBL/GenBank/DDBJ databases">
        <title>Identification and resolution of microdiversity through metagenomic sequencing of parallel consortia.</title>
        <authorList>
            <person name="Nelson W.C."/>
            <person name="Romine M.F."/>
            <person name="Lindemann S.R."/>
        </authorList>
    </citation>
    <scope>NUCLEOTIDE SEQUENCE [LARGE SCALE GENOMIC DNA]</scope>
    <source>
        <strain evidence="7">HL-109</strain>
    </source>
</reference>
<evidence type="ECO:0000256" key="2">
    <source>
        <dbReference type="ARBA" id="ARBA00022691"/>
    </source>
</evidence>
<dbReference type="GO" id="GO:0005737">
    <property type="term" value="C:cytoplasm"/>
    <property type="evidence" value="ECO:0007669"/>
    <property type="project" value="TreeGrafter"/>
</dbReference>